<protein>
    <recommendedName>
        <fullName evidence="1">Methanogenesis regulatory protein FilR1 middle domain-containing protein</fullName>
    </recommendedName>
</protein>
<dbReference type="EMBL" id="JTEO01000004">
    <property type="protein sequence ID" value="MCQ6962470.1"/>
    <property type="molecule type" value="Genomic_DNA"/>
</dbReference>
<proteinExistence type="predicted"/>
<dbReference type="Pfam" id="PF08350">
    <property type="entry name" value="FilR1_middle"/>
    <property type="match status" value="1"/>
</dbReference>
<dbReference type="InterPro" id="IPR016490">
    <property type="entry name" value="Tscrpt_reg_HTH_AF0396-typ3"/>
</dbReference>
<organism evidence="2 3">
    <name type="scientific">Methanolobus chelungpuianus</name>
    <dbReference type="NCBI Taxonomy" id="502115"/>
    <lineage>
        <taxon>Archaea</taxon>
        <taxon>Methanobacteriati</taxon>
        <taxon>Methanobacteriota</taxon>
        <taxon>Stenosarchaea group</taxon>
        <taxon>Methanomicrobia</taxon>
        <taxon>Methanosarcinales</taxon>
        <taxon>Methanosarcinaceae</taxon>
        <taxon>Methanolobus</taxon>
    </lineage>
</organism>
<name>A0AAE3H9Z8_9EURY</name>
<dbReference type="SUPFAM" id="SSF46785">
    <property type="entry name" value="Winged helix' DNA-binding domain"/>
    <property type="match status" value="1"/>
</dbReference>
<evidence type="ECO:0000313" key="3">
    <source>
        <dbReference type="Proteomes" id="UP001206983"/>
    </source>
</evidence>
<dbReference type="AlphaFoldDB" id="A0AAE3H9Z8"/>
<dbReference type="InterPro" id="IPR013561">
    <property type="entry name" value="FilR1_middle_dom"/>
</dbReference>
<accession>A0AAE3H9Z8</accession>
<evidence type="ECO:0000259" key="1">
    <source>
        <dbReference type="Pfam" id="PF08350"/>
    </source>
</evidence>
<dbReference type="PIRSF" id="PIRSF006692">
    <property type="entry name" value="TF_HTH_AF0396_prd"/>
    <property type="match status" value="1"/>
</dbReference>
<dbReference type="InterPro" id="IPR011991">
    <property type="entry name" value="ArsR-like_HTH"/>
</dbReference>
<sequence>MNKPLLDVIFASEKRRSVLLLLKDGPREMEEILCHVNTTRQVLLPQMRILEKHHLIIHQKDACELTTIGKLIVNEMIPLMDSVSFFNGEDDYWGTHKLDFLPPHLLKRITELGEHSIVKPPLTESFELNQKIIEAGYRSGSYHTACAYYHTDMSSVLSRMVKNGTAVHYIATSSVLEKMIGSGREELTRLMENKLFHMYVCPGMDFLGFTYNDHSVLLRLLKNDGSPDSTQVECFDPGAHEWAKELFEYLLKEAVPINDIRIPVEQ</sequence>
<comment type="caution">
    <text evidence="2">The sequence shown here is derived from an EMBL/GenBank/DDBJ whole genome shotgun (WGS) entry which is preliminary data.</text>
</comment>
<dbReference type="InterPro" id="IPR036390">
    <property type="entry name" value="WH_DNA-bd_sf"/>
</dbReference>
<dbReference type="RefSeq" id="WP_256622245.1">
    <property type="nucleotide sequence ID" value="NZ_JTEO01000004.1"/>
</dbReference>
<dbReference type="InterPro" id="IPR036388">
    <property type="entry name" value="WH-like_DNA-bd_sf"/>
</dbReference>
<reference evidence="2 3" key="1">
    <citation type="journal article" date="2011" name="Appl. Environ. Microbiol.">
        <title>Methanogenic archaea isolated from Taiwan's Chelungpu fault.</title>
        <authorList>
            <person name="Wu S.Y."/>
            <person name="Lai M.C."/>
        </authorList>
    </citation>
    <scope>NUCLEOTIDE SEQUENCE [LARGE SCALE GENOMIC DNA]</scope>
    <source>
        <strain evidence="2 3">St545Mb</strain>
    </source>
</reference>
<keyword evidence="3" id="KW-1185">Reference proteome</keyword>
<evidence type="ECO:0000313" key="2">
    <source>
        <dbReference type="EMBL" id="MCQ6962470.1"/>
    </source>
</evidence>
<dbReference type="Proteomes" id="UP001206983">
    <property type="component" value="Unassembled WGS sequence"/>
</dbReference>
<feature type="domain" description="Methanogenesis regulatory protein FilR1 middle" evidence="1">
    <location>
        <begin position="126"/>
        <end position="252"/>
    </location>
</feature>
<dbReference type="Gene3D" id="1.10.10.10">
    <property type="entry name" value="Winged helix-like DNA-binding domain superfamily/Winged helix DNA-binding domain"/>
    <property type="match status" value="1"/>
</dbReference>
<gene>
    <name evidence="2" type="ORF">PV02_04710</name>
</gene>
<dbReference type="CDD" id="cd00090">
    <property type="entry name" value="HTH_ARSR"/>
    <property type="match status" value="1"/>
</dbReference>